<dbReference type="Gene3D" id="3.30.390.30">
    <property type="match status" value="1"/>
</dbReference>
<dbReference type="PANTHER" id="PTHR22912:SF160">
    <property type="entry name" value="DIHYDROLIPOYL DEHYDROGENASE"/>
    <property type="match status" value="1"/>
</dbReference>
<feature type="binding site" evidence="12">
    <location>
        <begin position="184"/>
        <end position="191"/>
    </location>
    <ligand>
        <name>NAD(+)</name>
        <dbReference type="ChEBI" id="CHEBI:57540"/>
    </ligand>
</feature>
<dbReference type="SUPFAM" id="SSF51905">
    <property type="entry name" value="FAD/NAD(P)-binding domain"/>
    <property type="match status" value="1"/>
</dbReference>
<dbReference type="FunFam" id="3.30.390.30:FF:000001">
    <property type="entry name" value="Dihydrolipoyl dehydrogenase"/>
    <property type="match status" value="1"/>
</dbReference>
<evidence type="ECO:0000313" key="18">
    <source>
        <dbReference type="Proteomes" id="UP000235005"/>
    </source>
</evidence>
<feature type="active site" description="Proton acceptor" evidence="11">
    <location>
        <position position="449"/>
    </location>
</feature>
<dbReference type="InterPro" id="IPR012999">
    <property type="entry name" value="Pyr_OxRdtase_I_AS"/>
</dbReference>
<dbReference type="SUPFAM" id="SSF55424">
    <property type="entry name" value="FAD/NAD-linked reductases, dimerisation (C-terminal) domain"/>
    <property type="match status" value="1"/>
</dbReference>
<comment type="cofactor">
    <cofactor evidence="12 14">
        <name>FAD</name>
        <dbReference type="ChEBI" id="CHEBI:57692"/>
    </cofactor>
    <text evidence="12 14">Binds 1 FAD per subunit.</text>
</comment>
<proteinExistence type="inferred from homology"/>
<dbReference type="Pfam" id="PF02852">
    <property type="entry name" value="Pyr_redox_dim"/>
    <property type="match status" value="1"/>
</dbReference>
<dbReference type="PRINTS" id="PR00411">
    <property type="entry name" value="PNDRDTASEI"/>
</dbReference>
<evidence type="ECO:0000256" key="12">
    <source>
        <dbReference type="PIRSR" id="PIRSR000350-3"/>
    </source>
</evidence>
<dbReference type="PRINTS" id="PR00368">
    <property type="entry name" value="FADPNR"/>
</dbReference>
<accession>A0A2N5X5Z7</accession>
<comment type="catalytic activity">
    <reaction evidence="10 14">
        <text>N(6)-[(R)-dihydrolipoyl]-L-lysyl-[protein] + NAD(+) = N(6)-[(R)-lipoyl]-L-lysyl-[protein] + NADH + H(+)</text>
        <dbReference type="Rhea" id="RHEA:15045"/>
        <dbReference type="Rhea" id="RHEA-COMP:10474"/>
        <dbReference type="Rhea" id="RHEA-COMP:10475"/>
        <dbReference type="ChEBI" id="CHEBI:15378"/>
        <dbReference type="ChEBI" id="CHEBI:57540"/>
        <dbReference type="ChEBI" id="CHEBI:57945"/>
        <dbReference type="ChEBI" id="CHEBI:83099"/>
        <dbReference type="ChEBI" id="CHEBI:83100"/>
        <dbReference type="EC" id="1.8.1.4"/>
    </reaction>
</comment>
<evidence type="ECO:0000256" key="13">
    <source>
        <dbReference type="PIRSR" id="PIRSR000350-4"/>
    </source>
</evidence>
<feature type="binding site" evidence="12">
    <location>
        <position position="53"/>
    </location>
    <ligand>
        <name>FAD</name>
        <dbReference type="ChEBI" id="CHEBI:57692"/>
    </ligand>
</feature>
<dbReference type="InterPro" id="IPR050151">
    <property type="entry name" value="Class-I_Pyr_Nuc-Dis_Oxidored"/>
</dbReference>
<dbReference type="PANTHER" id="PTHR22912">
    <property type="entry name" value="DISULFIDE OXIDOREDUCTASE"/>
    <property type="match status" value="1"/>
</dbReference>
<feature type="domain" description="Pyridine nucleotide-disulphide oxidoreductase dimerisation" evidence="15">
    <location>
        <begin position="349"/>
        <end position="460"/>
    </location>
</feature>
<evidence type="ECO:0000256" key="3">
    <source>
        <dbReference type="ARBA" id="ARBA00016961"/>
    </source>
</evidence>
<dbReference type="GO" id="GO:0050660">
    <property type="term" value="F:flavin adenine dinucleotide binding"/>
    <property type="evidence" value="ECO:0007669"/>
    <property type="project" value="InterPro"/>
</dbReference>
<evidence type="ECO:0000256" key="5">
    <source>
        <dbReference type="ARBA" id="ARBA00022827"/>
    </source>
</evidence>
<dbReference type="InterPro" id="IPR023753">
    <property type="entry name" value="FAD/NAD-binding_dom"/>
</dbReference>
<reference evidence="17 18" key="1">
    <citation type="submission" date="2018-01" db="EMBL/GenBank/DDBJ databases">
        <title>The draft genome sequence of Halioglobus lutimaris HF004.</title>
        <authorList>
            <person name="Du Z.-J."/>
            <person name="Shi M.-J."/>
        </authorList>
    </citation>
    <scope>NUCLEOTIDE SEQUENCE [LARGE SCALE GENOMIC DNA]</scope>
    <source>
        <strain evidence="17 18">HF004</strain>
    </source>
</reference>
<keyword evidence="9 14" id="KW-0676">Redox-active center</keyword>
<feature type="domain" description="FAD/NAD(P)-binding" evidence="16">
    <location>
        <begin position="8"/>
        <end position="330"/>
    </location>
</feature>
<evidence type="ECO:0000256" key="4">
    <source>
        <dbReference type="ARBA" id="ARBA00022630"/>
    </source>
</evidence>
<evidence type="ECO:0000313" key="17">
    <source>
        <dbReference type="EMBL" id="PLW69898.1"/>
    </source>
</evidence>
<evidence type="ECO:0000256" key="10">
    <source>
        <dbReference type="ARBA" id="ARBA00049187"/>
    </source>
</evidence>
<protein>
    <recommendedName>
        <fullName evidence="3 14">Dihydrolipoyl dehydrogenase</fullName>
        <ecNumber evidence="2 14">1.8.1.4</ecNumber>
    </recommendedName>
</protein>
<dbReference type="EMBL" id="PKUS01000003">
    <property type="protein sequence ID" value="PLW69898.1"/>
    <property type="molecule type" value="Genomic_DNA"/>
</dbReference>
<dbReference type="AlphaFoldDB" id="A0A2N5X5Z7"/>
<dbReference type="GO" id="GO:0006103">
    <property type="term" value="P:2-oxoglutarate metabolic process"/>
    <property type="evidence" value="ECO:0007669"/>
    <property type="project" value="TreeGrafter"/>
</dbReference>
<evidence type="ECO:0000256" key="11">
    <source>
        <dbReference type="PIRSR" id="PIRSR000350-2"/>
    </source>
</evidence>
<keyword evidence="12" id="KW-0547">Nucleotide-binding</keyword>
<keyword evidence="4 14" id="KW-0285">Flavoprotein</keyword>
<feature type="binding site" evidence="12">
    <location>
        <position position="275"/>
    </location>
    <ligand>
        <name>NAD(+)</name>
        <dbReference type="ChEBI" id="CHEBI:57540"/>
    </ligand>
</feature>
<evidence type="ECO:0000256" key="9">
    <source>
        <dbReference type="ARBA" id="ARBA00023284"/>
    </source>
</evidence>
<dbReference type="InterPro" id="IPR016156">
    <property type="entry name" value="FAD/NAD-linked_Rdtase_dimer_sf"/>
</dbReference>
<dbReference type="Gene3D" id="3.50.50.60">
    <property type="entry name" value="FAD/NAD(P)-binding domain"/>
    <property type="match status" value="2"/>
</dbReference>
<name>A0A2N5X5Z7_9GAMM</name>
<dbReference type="InterPro" id="IPR001100">
    <property type="entry name" value="Pyr_nuc-diS_OxRdtase"/>
</dbReference>
<dbReference type="Proteomes" id="UP000235005">
    <property type="component" value="Unassembled WGS sequence"/>
</dbReference>
<gene>
    <name evidence="17" type="primary">lpdA</name>
    <name evidence="17" type="ORF">C0039_05045</name>
</gene>
<keyword evidence="7 12" id="KW-0520">NAD</keyword>
<comment type="similarity">
    <text evidence="1 14">Belongs to the class-I pyridine nucleotide-disulfide oxidoreductase family.</text>
</comment>
<feature type="binding site" evidence="12">
    <location>
        <begin position="321"/>
        <end position="324"/>
    </location>
    <ligand>
        <name>FAD</name>
        <dbReference type="ChEBI" id="CHEBI:57692"/>
    </ligand>
</feature>
<dbReference type="InterPro" id="IPR036188">
    <property type="entry name" value="FAD/NAD-bd_sf"/>
</dbReference>
<feature type="disulfide bond" description="Redox-active" evidence="13">
    <location>
        <begin position="44"/>
        <end position="49"/>
    </location>
</feature>
<dbReference type="PIRSF" id="PIRSF000350">
    <property type="entry name" value="Mercury_reductase_MerA"/>
    <property type="match status" value="1"/>
</dbReference>
<evidence type="ECO:0000256" key="7">
    <source>
        <dbReference type="ARBA" id="ARBA00023027"/>
    </source>
</evidence>
<dbReference type="InterPro" id="IPR004099">
    <property type="entry name" value="Pyr_nucl-diS_OxRdtase_dimer"/>
</dbReference>
<comment type="miscellaneous">
    <text evidence="14">The active site is a redox-active disulfide bond.</text>
</comment>
<dbReference type="InterPro" id="IPR006258">
    <property type="entry name" value="Lipoamide_DH"/>
</dbReference>
<evidence type="ECO:0000256" key="1">
    <source>
        <dbReference type="ARBA" id="ARBA00007532"/>
    </source>
</evidence>
<dbReference type="EC" id="1.8.1.4" evidence="2 14"/>
<feature type="binding site" evidence="12">
    <location>
        <position position="315"/>
    </location>
    <ligand>
        <name>FAD</name>
        <dbReference type="ChEBI" id="CHEBI:57692"/>
    </ligand>
</feature>
<sequence length="470" mass="49469">MMDSLSCKVLVVGGGPGGYVAAIRAGQLGLDTVLVEADRLGGTCLNRGCIPSKALIHGASMYQEMLSHSERESLGISLPAAPVLNLGGMVEWKDAVVDKLNRGVAALLKKAGVKVVHGWARFSDGKNCEVECEQGSLHISAEHVVLANGSTVSPLPGIPLGGDVISSSEALNLQAVPDETVIIGAGYIGLELGIALRKMGAKVTFIEGLERILPLFDPEMTQPIENWLKRHEVEVICRARAERVETQGGKPELVYTDEHGKQGRIKADKVLMTVGRRPNTAGWGLENMCIDMQGAAVKVDSQCRTSMKNVWAIGDLVGEPMLAHKASAQAEMVAEIIAGKRREFDPKAIPAVCFTEPEIIGVGLSPAEAANQGIETVVGKFPFAAIGRALAMNSGTDGGFVRVTARADNHLVLGMHAVGTHVAELSNQFALALEMGACLEDIAGTIHVHPTLGEATMEAALAGLGKAIHG</sequence>
<evidence type="ECO:0000256" key="8">
    <source>
        <dbReference type="ARBA" id="ARBA00023157"/>
    </source>
</evidence>
<evidence type="ECO:0000259" key="15">
    <source>
        <dbReference type="Pfam" id="PF02852"/>
    </source>
</evidence>
<keyword evidence="18" id="KW-1185">Reference proteome</keyword>
<keyword evidence="6 14" id="KW-0560">Oxidoreductase</keyword>
<evidence type="ECO:0000256" key="14">
    <source>
        <dbReference type="RuleBase" id="RU003692"/>
    </source>
</evidence>
<dbReference type="GO" id="GO:0004148">
    <property type="term" value="F:dihydrolipoyl dehydrogenase (NADH) activity"/>
    <property type="evidence" value="ECO:0007669"/>
    <property type="project" value="UniProtKB-EC"/>
</dbReference>
<evidence type="ECO:0000259" key="16">
    <source>
        <dbReference type="Pfam" id="PF07992"/>
    </source>
</evidence>
<keyword evidence="5 12" id="KW-0274">FAD</keyword>
<evidence type="ECO:0000256" key="6">
    <source>
        <dbReference type="ARBA" id="ARBA00023002"/>
    </source>
</evidence>
<dbReference type="NCBIfam" id="TIGR01350">
    <property type="entry name" value="lipoamide_DH"/>
    <property type="match status" value="1"/>
</dbReference>
<dbReference type="PROSITE" id="PS00076">
    <property type="entry name" value="PYRIDINE_REDOX_1"/>
    <property type="match status" value="1"/>
</dbReference>
<evidence type="ECO:0000256" key="2">
    <source>
        <dbReference type="ARBA" id="ARBA00012608"/>
    </source>
</evidence>
<organism evidence="17 18">
    <name type="scientific">Pseudohalioglobus lutimaris</name>
    <dbReference type="NCBI Taxonomy" id="1737061"/>
    <lineage>
        <taxon>Bacteria</taxon>
        <taxon>Pseudomonadati</taxon>
        <taxon>Pseudomonadota</taxon>
        <taxon>Gammaproteobacteria</taxon>
        <taxon>Cellvibrionales</taxon>
        <taxon>Halieaceae</taxon>
        <taxon>Pseudohalioglobus</taxon>
    </lineage>
</organism>
<keyword evidence="8" id="KW-1015">Disulfide bond</keyword>
<dbReference type="OrthoDB" id="9800167at2"/>
<comment type="caution">
    <text evidence="17">The sequence shown here is derived from an EMBL/GenBank/DDBJ whole genome shotgun (WGS) entry which is preliminary data.</text>
</comment>
<dbReference type="Pfam" id="PF07992">
    <property type="entry name" value="Pyr_redox_2"/>
    <property type="match status" value="1"/>
</dbReference>
<feature type="binding site" evidence="12">
    <location>
        <position position="207"/>
    </location>
    <ligand>
        <name>NAD(+)</name>
        <dbReference type="ChEBI" id="CHEBI:57540"/>
    </ligand>
</feature>